<reference evidence="3 4" key="1">
    <citation type="submission" date="2020-11" db="EMBL/GenBank/DDBJ databases">
        <authorList>
            <person name="Kim M.K."/>
        </authorList>
    </citation>
    <scope>NUCLEOTIDE SEQUENCE [LARGE SCALE GENOMIC DNA]</scope>
    <source>
        <strain evidence="3 4">BT662</strain>
    </source>
</reference>
<name>A0ABS0I6H6_9BACT</name>
<dbReference type="Proteomes" id="UP000618931">
    <property type="component" value="Unassembled WGS sequence"/>
</dbReference>
<organism evidence="3 4">
    <name type="scientific">Hymenobacter ruricola</name>
    <dbReference type="NCBI Taxonomy" id="2791023"/>
    <lineage>
        <taxon>Bacteria</taxon>
        <taxon>Pseudomonadati</taxon>
        <taxon>Bacteroidota</taxon>
        <taxon>Cytophagia</taxon>
        <taxon>Cytophagales</taxon>
        <taxon>Hymenobacteraceae</taxon>
        <taxon>Hymenobacter</taxon>
    </lineage>
</organism>
<protein>
    <submittedName>
        <fullName evidence="3">Uncharacterized protein</fullName>
    </submittedName>
</protein>
<sequence length="127" mass="12765">MVRTLLSVAFALAVVAEAAAQSAPAGTTKTTQTTRKTTRPAARTQATTRATTTKRTNTTAAPANGGRDDIGPGGNGAVGSTESADGKGQSVYAAPGMPVNVDNPKKVEGYNGPAPARAKTPTTLTPR</sequence>
<comment type="caution">
    <text evidence="3">The sequence shown here is derived from an EMBL/GenBank/DDBJ whole genome shotgun (WGS) entry which is preliminary data.</text>
</comment>
<feature type="chain" id="PRO_5046267131" evidence="2">
    <location>
        <begin position="19"/>
        <end position="127"/>
    </location>
</feature>
<gene>
    <name evidence="3" type="ORF">I2H31_15685</name>
</gene>
<keyword evidence="4" id="KW-1185">Reference proteome</keyword>
<keyword evidence="2" id="KW-0732">Signal</keyword>
<feature type="compositionally biased region" description="Low complexity" evidence="1">
    <location>
        <begin position="19"/>
        <end position="65"/>
    </location>
</feature>
<evidence type="ECO:0000256" key="2">
    <source>
        <dbReference type="SAM" id="SignalP"/>
    </source>
</evidence>
<evidence type="ECO:0000313" key="4">
    <source>
        <dbReference type="Proteomes" id="UP000618931"/>
    </source>
</evidence>
<feature type="region of interest" description="Disordered" evidence="1">
    <location>
        <begin position="19"/>
        <end position="127"/>
    </location>
</feature>
<dbReference type="RefSeq" id="WP_196293994.1">
    <property type="nucleotide sequence ID" value="NZ_JADQDM010000008.1"/>
</dbReference>
<dbReference type="EMBL" id="JADQDM010000008">
    <property type="protein sequence ID" value="MBF9222545.1"/>
    <property type="molecule type" value="Genomic_DNA"/>
</dbReference>
<proteinExistence type="predicted"/>
<evidence type="ECO:0000313" key="3">
    <source>
        <dbReference type="EMBL" id="MBF9222545.1"/>
    </source>
</evidence>
<evidence type="ECO:0000256" key="1">
    <source>
        <dbReference type="SAM" id="MobiDB-lite"/>
    </source>
</evidence>
<feature type="signal peptide" evidence="2">
    <location>
        <begin position="1"/>
        <end position="18"/>
    </location>
</feature>
<accession>A0ABS0I6H6</accession>